<proteinExistence type="predicted"/>
<reference evidence="2" key="1">
    <citation type="submission" date="2022-03" db="EMBL/GenBank/DDBJ databases">
        <authorList>
            <person name="Tunstrom K."/>
        </authorList>
    </citation>
    <scope>NUCLEOTIDE SEQUENCE</scope>
</reference>
<evidence type="ECO:0000313" key="2">
    <source>
        <dbReference type="EMBL" id="CAH2101653.1"/>
    </source>
</evidence>
<dbReference type="Proteomes" id="UP001153954">
    <property type="component" value="Unassembled WGS sequence"/>
</dbReference>
<dbReference type="AlphaFoldDB" id="A0AAU9UR69"/>
<gene>
    <name evidence="2" type="ORF">EEDITHA_LOCUS16387</name>
</gene>
<evidence type="ECO:0000256" key="1">
    <source>
        <dbReference type="SAM" id="Coils"/>
    </source>
</evidence>
<dbReference type="EMBL" id="CAKOGL010000024">
    <property type="protein sequence ID" value="CAH2101653.1"/>
    <property type="molecule type" value="Genomic_DNA"/>
</dbReference>
<accession>A0AAU9UR69</accession>
<keyword evidence="3" id="KW-1185">Reference proteome</keyword>
<organism evidence="2 3">
    <name type="scientific">Euphydryas editha</name>
    <name type="common">Edith's checkerspot</name>
    <dbReference type="NCBI Taxonomy" id="104508"/>
    <lineage>
        <taxon>Eukaryota</taxon>
        <taxon>Metazoa</taxon>
        <taxon>Ecdysozoa</taxon>
        <taxon>Arthropoda</taxon>
        <taxon>Hexapoda</taxon>
        <taxon>Insecta</taxon>
        <taxon>Pterygota</taxon>
        <taxon>Neoptera</taxon>
        <taxon>Endopterygota</taxon>
        <taxon>Lepidoptera</taxon>
        <taxon>Glossata</taxon>
        <taxon>Ditrysia</taxon>
        <taxon>Papilionoidea</taxon>
        <taxon>Nymphalidae</taxon>
        <taxon>Nymphalinae</taxon>
        <taxon>Euphydryas</taxon>
    </lineage>
</organism>
<sequence length="668" mass="76188">MASVEERLNKLREERVAREKARIEKLRELNLKKYGKNDNLQLKSVSTVSLPVKSKSDPSSIIKTTTNTIKNNLKVNNAKGPSISLIPASKKIPPKVNNNLKNDPGNLKKAPNKVNNVNNIKKDKPVLSKIDNKCPKSIKNDLNNVKNDKPLKEITSEVNIKHINRDLIDNPKITITEAAKDVNKGVTNKVVFKPDLKSRKSIAVMSKIENKPKSFDSRKSVQPNQKTANKESVFDRLYKPKVVQKQIIDNVLKLKTDPSYLKKVINESRLIMNKRHTVFESKPSMPVRRSISAVHFKRVSKNELGNCFHKWASIGEKIDKVHLKDINEDDCVKDEKVVSAVKSERKKVKFQTPVPYNFNTPKPEEMQAKLQSWLKKRGKSIDSYHHLQCFGLHNLARDIRPLNLDTPKYDAFDDENKENIALEHDSDNDSYLENMNNQIGDLNEENKVEFPKDTWRKVSSICDSVDYNESYETTLTSGEGMHHVDELLLGALNDLTELLREGFDWEQCARWLRAIRDRFPSAPDSAPYWECRAALEERRGDLPASVQCWEQAIAKGTEQSVVEANLDQLLDKFMQLKISPSTGKHQVDPKLVDVKNVFKSTIIRFAVQQAKLRQSNDAPKYTVTPVRRSSRLSSHWRIQTPLRVCTSIQQASELGAEFKPNKALVNSP</sequence>
<feature type="coiled-coil region" evidence="1">
    <location>
        <begin position="1"/>
        <end position="29"/>
    </location>
</feature>
<comment type="caution">
    <text evidence="2">The sequence shown here is derived from an EMBL/GenBank/DDBJ whole genome shotgun (WGS) entry which is preliminary data.</text>
</comment>
<protein>
    <submittedName>
        <fullName evidence="2">Uncharacterized protein</fullName>
    </submittedName>
</protein>
<name>A0AAU9UR69_EUPED</name>
<evidence type="ECO:0000313" key="3">
    <source>
        <dbReference type="Proteomes" id="UP001153954"/>
    </source>
</evidence>
<keyword evidence="1" id="KW-0175">Coiled coil</keyword>